<dbReference type="AlphaFoldDB" id="A0A9Q8PF48"/>
<dbReference type="GeneID" id="71990957"/>
<dbReference type="PANTHER" id="PTHR42085">
    <property type="entry name" value="F-BOX DOMAIN-CONTAINING PROTEIN"/>
    <property type="match status" value="1"/>
</dbReference>
<reference evidence="1" key="2">
    <citation type="journal article" date="2022" name="Microb. Genom.">
        <title>A chromosome-scale genome assembly of the tomato pathogen Cladosporium fulvum reveals a compartmentalized genome architecture and the presence of a dispensable chromosome.</title>
        <authorList>
            <person name="Zaccaron A.Z."/>
            <person name="Chen L.H."/>
            <person name="Samaras A."/>
            <person name="Stergiopoulos I."/>
        </authorList>
    </citation>
    <scope>NUCLEOTIDE SEQUENCE</scope>
    <source>
        <strain evidence="1">Race5_Kim</strain>
    </source>
</reference>
<dbReference type="EMBL" id="CP090170">
    <property type="protein sequence ID" value="UJO21351.1"/>
    <property type="molecule type" value="Genomic_DNA"/>
</dbReference>
<dbReference type="OrthoDB" id="62952at2759"/>
<dbReference type="PANTHER" id="PTHR42085:SF1">
    <property type="entry name" value="F-BOX DOMAIN-CONTAINING PROTEIN"/>
    <property type="match status" value="1"/>
</dbReference>
<name>A0A9Q8PF48_PASFU</name>
<dbReference type="InterPro" id="IPR038883">
    <property type="entry name" value="AN11006-like"/>
</dbReference>
<keyword evidence="2" id="KW-1185">Reference proteome</keyword>
<dbReference type="RefSeq" id="XP_047765717.1">
    <property type="nucleotide sequence ID" value="XM_047910227.1"/>
</dbReference>
<sequence>MLTPTQPQTPLLSLPRELRDIIYTFALTSFPVNFNASSTRSSLPGLLLTNRQLHAETLSLYYKLLVVTIHPYHDGHFFRWLEKLPTERVALIQDMRMTLSKEGYDRGKLMRVKDRARRHYLLKEMRATLDQRGIKLGRGVLRMEVCVGDGVEDWVWTSEPLGLKWRGGRVREVVDM</sequence>
<reference evidence="1" key="1">
    <citation type="submission" date="2021-12" db="EMBL/GenBank/DDBJ databases">
        <authorList>
            <person name="Zaccaron A."/>
            <person name="Stergiopoulos I."/>
        </authorList>
    </citation>
    <scope>NUCLEOTIDE SEQUENCE</scope>
    <source>
        <strain evidence="1">Race5_Kim</strain>
    </source>
</reference>
<dbReference type="OMA" id="IREIRYE"/>
<evidence type="ECO:0000313" key="2">
    <source>
        <dbReference type="Proteomes" id="UP000756132"/>
    </source>
</evidence>
<dbReference type="Proteomes" id="UP000756132">
    <property type="component" value="Chromosome 8"/>
</dbReference>
<proteinExistence type="predicted"/>
<organism evidence="1 2">
    <name type="scientific">Passalora fulva</name>
    <name type="common">Tomato leaf mold</name>
    <name type="synonym">Cladosporium fulvum</name>
    <dbReference type="NCBI Taxonomy" id="5499"/>
    <lineage>
        <taxon>Eukaryota</taxon>
        <taxon>Fungi</taxon>
        <taxon>Dikarya</taxon>
        <taxon>Ascomycota</taxon>
        <taxon>Pezizomycotina</taxon>
        <taxon>Dothideomycetes</taxon>
        <taxon>Dothideomycetidae</taxon>
        <taxon>Mycosphaerellales</taxon>
        <taxon>Mycosphaerellaceae</taxon>
        <taxon>Fulvia</taxon>
    </lineage>
</organism>
<dbReference type="KEGG" id="ffu:CLAFUR5_11079"/>
<evidence type="ECO:0000313" key="1">
    <source>
        <dbReference type="EMBL" id="UJO21351.1"/>
    </source>
</evidence>
<protein>
    <submittedName>
        <fullName evidence="1">Uncharacterized protein</fullName>
    </submittedName>
</protein>
<accession>A0A9Q8PF48</accession>
<gene>
    <name evidence="1" type="ORF">CLAFUR5_11079</name>
</gene>